<accession>A0A7W7WUE6</accession>
<keyword evidence="3" id="KW-1185">Reference proteome</keyword>
<dbReference type="AlphaFoldDB" id="A0A7W7WUE6"/>
<dbReference type="InterPro" id="IPR052189">
    <property type="entry name" value="L-asp_N-monooxygenase_NS-form"/>
</dbReference>
<dbReference type="Proteomes" id="UP000542674">
    <property type="component" value="Unassembled WGS sequence"/>
</dbReference>
<dbReference type="RefSeq" id="WP_184666097.1">
    <property type="nucleotide sequence ID" value="NZ_BAABAI010000004.1"/>
</dbReference>
<organism evidence="2 3">
    <name type="scientific">Saccharothrix violaceirubra</name>
    <dbReference type="NCBI Taxonomy" id="413306"/>
    <lineage>
        <taxon>Bacteria</taxon>
        <taxon>Bacillati</taxon>
        <taxon>Actinomycetota</taxon>
        <taxon>Actinomycetes</taxon>
        <taxon>Pseudonocardiales</taxon>
        <taxon>Pseudonocardiaceae</taxon>
        <taxon>Saccharothrix</taxon>
    </lineage>
</organism>
<dbReference type="InterPro" id="IPR038732">
    <property type="entry name" value="HpyO/CreE_NAD-binding"/>
</dbReference>
<protein>
    <submittedName>
        <fullName evidence="2">Putative NAD(P)/FAD-binding protein YdhS</fullName>
    </submittedName>
</protein>
<dbReference type="Pfam" id="PF13454">
    <property type="entry name" value="NAD_binding_9"/>
    <property type="match status" value="1"/>
</dbReference>
<evidence type="ECO:0000259" key="1">
    <source>
        <dbReference type="Pfam" id="PF13454"/>
    </source>
</evidence>
<comment type="caution">
    <text evidence="2">The sequence shown here is derived from an EMBL/GenBank/DDBJ whole genome shotgun (WGS) entry which is preliminary data.</text>
</comment>
<dbReference type="PANTHER" id="PTHR40254:SF1">
    <property type="entry name" value="BLR0577 PROTEIN"/>
    <property type="match status" value="1"/>
</dbReference>
<dbReference type="EMBL" id="JACHJS010000001">
    <property type="protein sequence ID" value="MBB4963303.1"/>
    <property type="molecule type" value="Genomic_DNA"/>
</dbReference>
<reference evidence="2 3" key="1">
    <citation type="submission" date="2020-08" db="EMBL/GenBank/DDBJ databases">
        <title>Sequencing the genomes of 1000 actinobacteria strains.</title>
        <authorList>
            <person name="Klenk H.-P."/>
        </authorList>
    </citation>
    <scope>NUCLEOTIDE SEQUENCE [LARGE SCALE GENOMIC DNA]</scope>
    <source>
        <strain evidence="2 3">DSM 45084</strain>
    </source>
</reference>
<sequence>MTVPVVVLAGGGPRAAGLLERLGANASVFGGPLEVHVVDPFPAGAGRVWRHEQSGLLRMNSMAEDVTVFTDDSVVCEGPIVPGPSLAEWAAGPALSEVDLDSEVRAELLALTPRSFPSRRVQSAYLKWFLGVAAASLPEGSVVRVHPHRVVGLDGDSAERQRVRLDGVDEPIVADVVVLTLGHLDNEIDPEHAALAAYAAEHGLTYLPPDYTADTDLSAVPAGEDIVVRGMGLAFVDLFVLLAEGRGGVFERVDGTLVYRPSGREPRLHVGSRRGVPYHSKTGYKLQGVPPEPPKFFHAEEILALPGDLQFRSQLWPSMARDIAYSYYRELFTGHPSRVTTDWETFSARFGELDWYSDGMRELVARSVPADEDRLDFERLDRPIAGVVFDDSAALQEYLRGYVEADVARRSDTAYSADLGAFFGLLGVYGQLPGVLASGRLRGDNGWWHGFFSYQASGPPPERLEELLALSRAGIVTFLGADVWVRAEDGVFLAGGASVPGHVVRARGLIEARLPEHSLDRTADPLLRSLRDAGEVFDAEGQVRVAADDCRVLDASGVPHARRFAIGPYTNNKAYAAFARPRTNAPAFRQNDLVARAVLKFLS</sequence>
<name>A0A7W7WUE6_9PSEU</name>
<evidence type="ECO:0000313" key="3">
    <source>
        <dbReference type="Proteomes" id="UP000542674"/>
    </source>
</evidence>
<evidence type="ECO:0000313" key="2">
    <source>
        <dbReference type="EMBL" id="MBB4963303.1"/>
    </source>
</evidence>
<dbReference type="PANTHER" id="PTHR40254">
    <property type="entry name" value="BLR0577 PROTEIN"/>
    <property type="match status" value="1"/>
</dbReference>
<gene>
    <name evidence="2" type="ORF">F4559_000662</name>
</gene>
<proteinExistence type="predicted"/>
<feature type="domain" description="FAD-dependent urate hydroxylase HpyO/Asp monooxygenase CreE-like FAD/NAD(P)-binding" evidence="1">
    <location>
        <begin position="8"/>
        <end position="183"/>
    </location>
</feature>